<keyword evidence="9" id="KW-1185">Reference proteome</keyword>
<reference evidence="8 9" key="1">
    <citation type="submission" date="2024-06" db="EMBL/GenBank/DDBJ databases">
        <title>Novosphingobium rhizovicinus M1R2S20.</title>
        <authorList>
            <person name="Sun J.-Q."/>
        </authorList>
    </citation>
    <scope>NUCLEOTIDE SEQUENCE [LARGE SCALE GENOMIC DNA]</scope>
    <source>
        <strain evidence="8 9">M1R2S20</strain>
    </source>
</reference>
<organism evidence="8 9">
    <name type="scientific">Novosphingobium rhizovicinum</name>
    <dbReference type="NCBI Taxonomy" id="3228928"/>
    <lineage>
        <taxon>Bacteria</taxon>
        <taxon>Pseudomonadati</taxon>
        <taxon>Pseudomonadota</taxon>
        <taxon>Alphaproteobacteria</taxon>
        <taxon>Sphingomonadales</taxon>
        <taxon>Sphingomonadaceae</taxon>
        <taxon>Novosphingobium</taxon>
    </lineage>
</organism>
<dbReference type="Proteomes" id="UP001556118">
    <property type="component" value="Unassembled WGS sequence"/>
</dbReference>
<dbReference type="InterPro" id="IPR036249">
    <property type="entry name" value="Thioredoxin-like_sf"/>
</dbReference>
<dbReference type="RefSeq" id="WP_367772332.1">
    <property type="nucleotide sequence ID" value="NZ_JBFNXR010000022.1"/>
</dbReference>
<evidence type="ECO:0000256" key="5">
    <source>
        <dbReference type="ARBA" id="ARBA00023284"/>
    </source>
</evidence>
<evidence type="ECO:0000313" key="8">
    <source>
        <dbReference type="EMBL" id="MEW9855138.1"/>
    </source>
</evidence>
<keyword evidence="4" id="KW-1015">Disulfide bond</keyword>
<dbReference type="Pfam" id="PF13462">
    <property type="entry name" value="Thioredoxin_4"/>
    <property type="match status" value="1"/>
</dbReference>
<feature type="domain" description="Thioredoxin-like fold" evidence="7">
    <location>
        <begin position="59"/>
        <end position="243"/>
    </location>
</feature>
<evidence type="ECO:0000256" key="6">
    <source>
        <dbReference type="SAM" id="SignalP"/>
    </source>
</evidence>
<dbReference type="PROSITE" id="PS51257">
    <property type="entry name" value="PROKAR_LIPOPROTEIN"/>
    <property type="match status" value="1"/>
</dbReference>
<dbReference type="SUPFAM" id="SSF52833">
    <property type="entry name" value="Thioredoxin-like"/>
    <property type="match status" value="1"/>
</dbReference>
<sequence length="251" mass="26575">MISRIRSFALAAAVAPFALALAGCGDKTPTEAPTSSEAIEKVPAPAGKSWSEVVTKTEEGGYRMGNPEAPVQLVEYGALSCSHCADFAKESSEELHNEYVDSGRVSYELRFFMLNALDVPATLLATCGSTEAVIPLSEQFWAWQPTLFSNLQSVGDARLQQAAAQPPAQRMQAIADLSGMTEFFAARGISRDQAAACLTDTAKAEALAKQTETAATKYNVTGTPSFFINGAPVGTADWATLENKLQAAGAR</sequence>
<keyword evidence="5" id="KW-0676">Redox-active center</keyword>
<evidence type="ECO:0000256" key="3">
    <source>
        <dbReference type="ARBA" id="ARBA00023002"/>
    </source>
</evidence>
<accession>A0ABV3RAM6</accession>
<protein>
    <submittedName>
        <fullName evidence="8">DsbA family protein</fullName>
    </submittedName>
</protein>
<keyword evidence="2 6" id="KW-0732">Signal</keyword>
<dbReference type="PANTHER" id="PTHR13887">
    <property type="entry name" value="GLUTATHIONE S-TRANSFERASE KAPPA"/>
    <property type="match status" value="1"/>
</dbReference>
<evidence type="ECO:0000313" key="9">
    <source>
        <dbReference type="Proteomes" id="UP001556118"/>
    </source>
</evidence>
<comment type="similarity">
    <text evidence="1">Belongs to the thioredoxin family. DsbA subfamily.</text>
</comment>
<dbReference type="Gene3D" id="3.40.30.10">
    <property type="entry name" value="Glutaredoxin"/>
    <property type="match status" value="1"/>
</dbReference>
<dbReference type="InterPro" id="IPR012336">
    <property type="entry name" value="Thioredoxin-like_fold"/>
</dbReference>
<keyword evidence="3" id="KW-0560">Oxidoreductase</keyword>
<feature type="chain" id="PRO_5046869104" evidence="6">
    <location>
        <begin position="23"/>
        <end position="251"/>
    </location>
</feature>
<comment type="caution">
    <text evidence="8">The sequence shown here is derived from an EMBL/GenBank/DDBJ whole genome shotgun (WGS) entry which is preliminary data.</text>
</comment>
<gene>
    <name evidence="8" type="ORF">ABUH87_08080</name>
</gene>
<dbReference type="EMBL" id="JBFNXR010000022">
    <property type="protein sequence ID" value="MEW9855138.1"/>
    <property type="molecule type" value="Genomic_DNA"/>
</dbReference>
<dbReference type="PANTHER" id="PTHR13887:SF14">
    <property type="entry name" value="DISULFIDE BOND FORMATION PROTEIN D"/>
    <property type="match status" value="1"/>
</dbReference>
<name>A0ABV3RAM6_9SPHN</name>
<proteinExistence type="inferred from homology"/>
<dbReference type="Gene3D" id="1.10.40.110">
    <property type="match status" value="1"/>
</dbReference>
<evidence type="ECO:0000256" key="4">
    <source>
        <dbReference type="ARBA" id="ARBA00023157"/>
    </source>
</evidence>
<evidence type="ECO:0000256" key="1">
    <source>
        <dbReference type="ARBA" id="ARBA00005791"/>
    </source>
</evidence>
<evidence type="ECO:0000259" key="7">
    <source>
        <dbReference type="Pfam" id="PF13462"/>
    </source>
</evidence>
<feature type="signal peptide" evidence="6">
    <location>
        <begin position="1"/>
        <end position="22"/>
    </location>
</feature>
<evidence type="ECO:0000256" key="2">
    <source>
        <dbReference type="ARBA" id="ARBA00022729"/>
    </source>
</evidence>